<feature type="region of interest" description="Disordered" evidence="1">
    <location>
        <begin position="1"/>
        <end position="53"/>
    </location>
</feature>
<feature type="region of interest" description="Disordered" evidence="1">
    <location>
        <begin position="108"/>
        <end position="172"/>
    </location>
</feature>
<protein>
    <submittedName>
        <fullName evidence="2">Uncharacterized protein</fullName>
    </submittedName>
</protein>
<feature type="non-terminal residue" evidence="2">
    <location>
        <position position="172"/>
    </location>
</feature>
<sequence>GASDLHRPPRAARLRGGRPAATARRALRRRGRDAAARRPARPPGDARRARAIDPPAGVRRLLVLARDRARERADVRRGRAVPARRRRPGRRPRLRVRLGLLGARLRHRGSHRCDRRGVRRARHGSPRRDHPGGQPRVAPRAREARLPRARPAPRVGRRADLLHAAAPRCDRM</sequence>
<feature type="compositionally biased region" description="Basic and acidic residues" evidence="1">
    <location>
        <begin position="68"/>
        <end position="77"/>
    </location>
</feature>
<dbReference type="EMBL" id="CADCVQ010000051">
    <property type="protein sequence ID" value="CAA9483770.1"/>
    <property type="molecule type" value="Genomic_DNA"/>
</dbReference>
<organism evidence="2">
    <name type="scientific">uncultured Solirubrobacteraceae bacterium</name>
    <dbReference type="NCBI Taxonomy" id="1162706"/>
    <lineage>
        <taxon>Bacteria</taxon>
        <taxon>Bacillati</taxon>
        <taxon>Actinomycetota</taxon>
        <taxon>Thermoleophilia</taxon>
        <taxon>Solirubrobacterales</taxon>
        <taxon>Solirubrobacteraceae</taxon>
        <taxon>environmental samples</taxon>
    </lineage>
</organism>
<evidence type="ECO:0000256" key="1">
    <source>
        <dbReference type="SAM" id="MobiDB-lite"/>
    </source>
</evidence>
<feature type="non-terminal residue" evidence="2">
    <location>
        <position position="1"/>
    </location>
</feature>
<reference evidence="2" key="1">
    <citation type="submission" date="2020-02" db="EMBL/GenBank/DDBJ databases">
        <authorList>
            <person name="Meier V. D."/>
        </authorList>
    </citation>
    <scope>NUCLEOTIDE SEQUENCE</scope>
    <source>
        <strain evidence="2">AVDCRST_MAG67</strain>
    </source>
</reference>
<feature type="region of interest" description="Disordered" evidence="1">
    <location>
        <begin position="68"/>
        <end position="92"/>
    </location>
</feature>
<gene>
    <name evidence="2" type="ORF">AVDCRST_MAG67-978</name>
</gene>
<accession>A0A6J4RWM6</accession>
<evidence type="ECO:0000313" key="2">
    <source>
        <dbReference type="EMBL" id="CAA9483770.1"/>
    </source>
</evidence>
<proteinExistence type="predicted"/>
<feature type="compositionally biased region" description="Basic residues" evidence="1">
    <location>
        <begin position="78"/>
        <end position="92"/>
    </location>
</feature>
<name>A0A6J4RWM6_9ACTN</name>
<dbReference type="AlphaFoldDB" id="A0A6J4RWM6"/>